<feature type="transmembrane region" description="Helical" evidence="2">
    <location>
        <begin position="118"/>
        <end position="138"/>
    </location>
</feature>
<evidence type="ECO:0000256" key="1">
    <source>
        <dbReference type="SAM" id="MobiDB-lite"/>
    </source>
</evidence>
<dbReference type="EMBL" id="JAEKNR010000131">
    <property type="protein sequence ID" value="MBJ7598843.1"/>
    <property type="molecule type" value="Genomic_DNA"/>
</dbReference>
<organism evidence="3 4">
    <name type="scientific">Candidatus Nephthysia bennettiae</name>
    <dbReference type="NCBI Taxonomy" id="3127016"/>
    <lineage>
        <taxon>Bacteria</taxon>
        <taxon>Bacillati</taxon>
        <taxon>Candidatus Dormiibacterota</taxon>
        <taxon>Candidatus Dormibacteria</taxon>
        <taxon>Candidatus Dormibacterales</taxon>
        <taxon>Candidatus Dormibacteraceae</taxon>
        <taxon>Candidatus Nephthysia</taxon>
    </lineage>
</organism>
<evidence type="ECO:0000313" key="3">
    <source>
        <dbReference type="EMBL" id="MBJ7598843.1"/>
    </source>
</evidence>
<protein>
    <submittedName>
        <fullName evidence="3">Uncharacterized protein</fullName>
    </submittedName>
</protein>
<accession>A0A934K933</accession>
<comment type="caution">
    <text evidence="3">The sequence shown here is derived from an EMBL/GenBank/DDBJ whole genome shotgun (WGS) entry which is preliminary data.</text>
</comment>
<evidence type="ECO:0000313" key="4">
    <source>
        <dbReference type="Proteomes" id="UP000612893"/>
    </source>
</evidence>
<reference evidence="3" key="1">
    <citation type="submission" date="2020-10" db="EMBL/GenBank/DDBJ databases">
        <title>Ca. Dormibacterota MAGs.</title>
        <authorList>
            <person name="Montgomery K."/>
        </authorList>
    </citation>
    <scope>NUCLEOTIDE SEQUENCE [LARGE SCALE GENOMIC DNA]</scope>
    <source>
        <strain evidence="3">SC8812_S17_10</strain>
    </source>
</reference>
<feature type="region of interest" description="Disordered" evidence="1">
    <location>
        <begin position="173"/>
        <end position="196"/>
    </location>
</feature>
<feature type="transmembrane region" description="Helical" evidence="2">
    <location>
        <begin position="55"/>
        <end position="76"/>
    </location>
</feature>
<keyword evidence="2" id="KW-1133">Transmembrane helix</keyword>
<keyword evidence="2" id="KW-0472">Membrane</keyword>
<proteinExistence type="predicted"/>
<keyword evidence="4" id="KW-1185">Reference proteome</keyword>
<name>A0A934K933_9BACT</name>
<gene>
    <name evidence="3" type="ORF">JF922_12280</name>
</gene>
<dbReference type="RefSeq" id="WP_338202051.1">
    <property type="nucleotide sequence ID" value="NZ_JAEKNR010000131.1"/>
</dbReference>
<dbReference type="Proteomes" id="UP000612893">
    <property type="component" value="Unassembled WGS sequence"/>
</dbReference>
<sequence>MRSAAGGGSLAGGPGLAGARFAVETLALSLVLFAAGLLVHEAAHLVVIRALGHDAVLVVRPWTLGVGGWSIYGLHAQPASPLAPGEQLLVNFAGPFLAALPLSLLLTRVADHSARTALLLNVAVLLFYTLIESLYVVLESGLGLEGEWLTSAWLNYGLPLLAAAAVILRASREGPPNPPRKGEGLVSSRRRERRLR</sequence>
<feature type="transmembrane region" description="Helical" evidence="2">
    <location>
        <begin position="88"/>
        <end position="106"/>
    </location>
</feature>
<evidence type="ECO:0000256" key="2">
    <source>
        <dbReference type="SAM" id="Phobius"/>
    </source>
</evidence>
<feature type="transmembrane region" description="Helical" evidence="2">
    <location>
        <begin position="27"/>
        <end position="48"/>
    </location>
</feature>
<keyword evidence="2" id="KW-0812">Transmembrane</keyword>
<dbReference type="AlphaFoldDB" id="A0A934K933"/>
<feature type="transmembrane region" description="Helical" evidence="2">
    <location>
        <begin position="153"/>
        <end position="171"/>
    </location>
</feature>